<keyword evidence="4" id="KW-0808">Transferase</keyword>
<dbReference type="GO" id="GO:0032259">
    <property type="term" value="P:methylation"/>
    <property type="evidence" value="ECO:0007669"/>
    <property type="project" value="UniProtKB-KW"/>
</dbReference>
<dbReference type="InterPro" id="IPR036414">
    <property type="entry name" value="YaeB_N_sf"/>
</dbReference>
<sequence length="234" mass="26637">MEVKPIAYIHNDFVSKFGIPRQSLLVGVTSRIVFEEEYRFPEAVRGLEGYSHLWILWEFSENKKCTWHPTVRPPRLGGNERMGVFATRSPFRPNSIGLSCVEILSVTVDSEVGPVITVKGADLMNGTPILDLKPYLPYADTHPEATGGFAEQDAVKNRRLRVEISEACSKEIQEKFGQSTEKLETLKEILAQDPRPAYQDDPDRVYGMKYGELEVKFQVKDGILRVISMEDRRF</sequence>
<dbReference type="CDD" id="cd09281">
    <property type="entry name" value="UPF0066"/>
    <property type="match status" value="1"/>
</dbReference>
<dbReference type="Pfam" id="PF01980">
    <property type="entry name" value="TrmO_N"/>
    <property type="match status" value="1"/>
</dbReference>
<evidence type="ECO:0000256" key="2">
    <source>
        <dbReference type="ARBA" id="ARBA00033753"/>
    </source>
</evidence>
<gene>
    <name evidence="4" type="ORF">KGMB01110_24290</name>
</gene>
<dbReference type="PANTHER" id="PTHR12818:SF0">
    <property type="entry name" value="TRNA (ADENINE(37)-N6)-METHYLTRANSFERASE"/>
    <property type="match status" value="1"/>
</dbReference>
<dbReference type="PROSITE" id="PS51668">
    <property type="entry name" value="TSAA_2"/>
    <property type="match status" value="1"/>
</dbReference>
<dbReference type="InterPro" id="IPR036413">
    <property type="entry name" value="YaeB-like_sf"/>
</dbReference>
<dbReference type="GO" id="GO:0008168">
    <property type="term" value="F:methyltransferase activity"/>
    <property type="evidence" value="ECO:0007669"/>
    <property type="project" value="UniProtKB-KW"/>
</dbReference>
<protein>
    <submittedName>
        <fullName evidence="4">tRNA (N6-threonylcarbamoyladenosine(37)-N6)-methyltransferase TrmO</fullName>
    </submittedName>
</protein>
<feature type="domain" description="TsaA-like" evidence="3">
    <location>
        <begin position="3"/>
        <end position="144"/>
    </location>
</feature>
<dbReference type="Pfam" id="PF18389">
    <property type="entry name" value="TrmO_C"/>
    <property type="match status" value="1"/>
</dbReference>
<comment type="caution">
    <text evidence="4">The sequence shown here is derived from an EMBL/GenBank/DDBJ whole genome shotgun (WGS) entry which is preliminary data.</text>
</comment>
<dbReference type="Proteomes" id="UP000265643">
    <property type="component" value="Unassembled WGS sequence"/>
</dbReference>
<comment type="similarity">
    <text evidence="2">Belongs to the tRNA methyltransferase O family.</text>
</comment>
<proteinExistence type="inferred from homology"/>
<dbReference type="AlphaFoldDB" id="A0A391PE66"/>
<dbReference type="NCBIfam" id="TIGR00104">
    <property type="entry name" value="tRNA_TsaA"/>
    <property type="match status" value="1"/>
</dbReference>
<dbReference type="InterPro" id="IPR041369">
    <property type="entry name" value="TrmO_C"/>
</dbReference>
<reference evidence="5" key="1">
    <citation type="submission" date="2018-09" db="EMBL/GenBank/DDBJ databases">
        <title>Draft Genome Sequence of Mediterraneibacter sp. KCTC 15684.</title>
        <authorList>
            <person name="Kim J.S."/>
            <person name="Han K.I."/>
            <person name="Suh M.K."/>
            <person name="Lee K.C."/>
            <person name="Eom M.K."/>
            <person name="Lee J.H."/>
            <person name="Park S.H."/>
            <person name="Kang S.W."/>
            <person name="Park J.E."/>
            <person name="Oh B.S."/>
            <person name="Yu S.Y."/>
            <person name="Choi S.H."/>
            <person name="Lee D.H."/>
            <person name="Yoon H."/>
            <person name="Kim B."/>
            <person name="Yang S.J."/>
            <person name="Lee J.S."/>
        </authorList>
    </citation>
    <scope>NUCLEOTIDE SEQUENCE [LARGE SCALE GENOMIC DNA]</scope>
    <source>
        <strain evidence="5">KCTC 15684</strain>
    </source>
</reference>
<dbReference type="InterPro" id="IPR023370">
    <property type="entry name" value="TrmO-like_N"/>
</dbReference>
<dbReference type="Gene3D" id="2.40.30.70">
    <property type="entry name" value="YaeB-like"/>
    <property type="match status" value="1"/>
</dbReference>
<keyword evidence="1" id="KW-0949">S-adenosyl-L-methionine</keyword>
<evidence type="ECO:0000313" key="5">
    <source>
        <dbReference type="Proteomes" id="UP000265643"/>
    </source>
</evidence>
<dbReference type="EMBL" id="BHGK01000001">
    <property type="protein sequence ID" value="GCA67993.1"/>
    <property type="molecule type" value="Genomic_DNA"/>
</dbReference>
<dbReference type="InterPro" id="IPR040372">
    <property type="entry name" value="YaeB-like"/>
</dbReference>
<keyword evidence="5" id="KW-1185">Reference proteome</keyword>
<evidence type="ECO:0000313" key="4">
    <source>
        <dbReference type="EMBL" id="GCA67993.1"/>
    </source>
</evidence>
<accession>A0A391PE66</accession>
<evidence type="ECO:0000259" key="3">
    <source>
        <dbReference type="PROSITE" id="PS51668"/>
    </source>
</evidence>
<dbReference type="Gene3D" id="3.30.2310.10">
    <property type="entry name" value="YaeB-like"/>
    <property type="match status" value="1"/>
</dbReference>
<organism evidence="4 5">
    <name type="scientific">Mediterraneibacter butyricigenes</name>
    <dbReference type="NCBI Taxonomy" id="2316025"/>
    <lineage>
        <taxon>Bacteria</taxon>
        <taxon>Bacillati</taxon>
        <taxon>Bacillota</taxon>
        <taxon>Clostridia</taxon>
        <taxon>Lachnospirales</taxon>
        <taxon>Lachnospiraceae</taxon>
        <taxon>Mediterraneibacter</taxon>
    </lineage>
</organism>
<dbReference type="PROSITE" id="PS01318">
    <property type="entry name" value="TSAA_1"/>
    <property type="match status" value="1"/>
</dbReference>
<dbReference type="PANTHER" id="PTHR12818">
    <property type="entry name" value="TRNA (ADENINE(37)-N6)-METHYLTRANSFERASE"/>
    <property type="match status" value="1"/>
</dbReference>
<evidence type="ECO:0000256" key="1">
    <source>
        <dbReference type="ARBA" id="ARBA00022691"/>
    </source>
</evidence>
<dbReference type="SUPFAM" id="SSF118196">
    <property type="entry name" value="YaeB-like"/>
    <property type="match status" value="1"/>
</dbReference>
<dbReference type="RefSeq" id="WP_117603781.1">
    <property type="nucleotide sequence ID" value="NZ_BHGK01000001.1"/>
</dbReference>
<keyword evidence="4" id="KW-0489">Methyltransferase</keyword>
<dbReference type="InterPro" id="IPR023368">
    <property type="entry name" value="UPF0066_cons_site"/>
</dbReference>
<name>A0A391PE66_9FIRM</name>